<dbReference type="SMART" id="SM00850">
    <property type="entry name" value="LytTR"/>
    <property type="match status" value="1"/>
</dbReference>
<dbReference type="InterPro" id="IPR046947">
    <property type="entry name" value="LytR-like"/>
</dbReference>
<evidence type="ECO:0000313" key="11">
    <source>
        <dbReference type="Proteomes" id="UP001198151"/>
    </source>
</evidence>
<feature type="modified residue" description="4-aspartylphosphate" evidence="7">
    <location>
        <position position="54"/>
    </location>
</feature>
<dbReference type="Pfam" id="PF00072">
    <property type="entry name" value="Response_reg"/>
    <property type="match status" value="1"/>
</dbReference>
<dbReference type="InterPro" id="IPR007492">
    <property type="entry name" value="LytTR_DNA-bd_dom"/>
</dbReference>
<dbReference type="EMBL" id="JAJEQX010000003">
    <property type="protein sequence ID" value="MCC2253359.1"/>
    <property type="molecule type" value="Genomic_DNA"/>
</dbReference>
<protein>
    <recommendedName>
        <fullName evidence="1">Stage 0 sporulation protein A homolog</fullName>
    </recommendedName>
</protein>
<evidence type="ECO:0000256" key="1">
    <source>
        <dbReference type="ARBA" id="ARBA00018672"/>
    </source>
</evidence>
<comment type="function">
    <text evidence="6">Required for high-level post-exponential phase expression of a series of secreted proteins.</text>
</comment>
<keyword evidence="10" id="KW-0238">DNA-binding</keyword>
<keyword evidence="7" id="KW-0597">Phosphoprotein</keyword>
<proteinExistence type="predicted"/>
<dbReference type="PANTHER" id="PTHR37299">
    <property type="entry name" value="TRANSCRIPTIONAL REGULATOR-RELATED"/>
    <property type="match status" value="1"/>
</dbReference>
<comment type="function">
    <text evidence="5">May play the central regulatory role in sporulation. It may be an element of the effector pathway responsible for the activation of sporulation genes in response to nutritional stress. Spo0A may act in concert with spo0H (a sigma factor) to control the expression of some genes that are critical to the sporulation process.</text>
</comment>
<dbReference type="Gene3D" id="3.40.50.2300">
    <property type="match status" value="1"/>
</dbReference>
<dbReference type="Gene3D" id="2.40.50.1020">
    <property type="entry name" value="LytTr DNA-binding domain"/>
    <property type="match status" value="1"/>
</dbReference>
<evidence type="ECO:0000313" key="10">
    <source>
        <dbReference type="EMBL" id="MCC2253359.1"/>
    </source>
</evidence>
<dbReference type="InterPro" id="IPR011006">
    <property type="entry name" value="CheY-like_superfamily"/>
</dbReference>
<name>A0ABS8FUZ7_9FIRM</name>
<keyword evidence="11" id="KW-1185">Reference proteome</keyword>
<organism evidence="10 11">
    <name type="scientific">Ruminococcus turbiniformis</name>
    <dbReference type="NCBI Taxonomy" id="2881258"/>
    <lineage>
        <taxon>Bacteria</taxon>
        <taxon>Bacillati</taxon>
        <taxon>Bacillota</taxon>
        <taxon>Clostridia</taxon>
        <taxon>Eubacteriales</taxon>
        <taxon>Oscillospiraceae</taxon>
        <taxon>Ruminococcus</taxon>
    </lineage>
</organism>
<keyword evidence="2" id="KW-0963">Cytoplasm</keyword>
<dbReference type="SUPFAM" id="SSF52172">
    <property type="entry name" value="CheY-like"/>
    <property type="match status" value="1"/>
</dbReference>
<dbReference type="PROSITE" id="PS50930">
    <property type="entry name" value="HTH_LYTTR"/>
    <property type="match status" value="1"/>
</dbReference>
<dbReference type="PROSITE" id="PS50110">
    <property type="entry name" value="RESPONSE_REGULATORY"/>
    <property type="match status" value="1"/>
</dbReference>
<evidence type="ECO:0000256" key="5">
    <source>
        <dbReference type="ARBA" id="ARBA00024867"/>
    </source>
</evidence>
<dbReference type="PANTHER" id="PTHR37299:SF3">
    <property type="entry name" value="STAGE 0 SPORULATION PROTEIN A HOMOLOG"/>
    <property type="match status" value="1"/>
</dbReference>
<comment type="caution">
    <text evidence="10">The sequence shown here is derived from an EMBL/GenBank/DDBJ whole genome shotgun (WGS) entry which is preliminary data.</text>
</comment>
<accession>A0ABS8FUZ7</accession>
<dbReference type="CDD" id="cd00156">
    <property type="entry name" value="REC"/>
    <property type="match status" value="1"/>
</dbReference>
<dbReference type="InterPro" id="IPR001789">
    <property type="entry name" value="Sig_transdc_resp-reg_receiver"/>
</dbReference>
<dbReference type="SMART" id="SM00448">
    <property type="entry name" value="REC"/>
    <property type="match status" value="1"/>
</dbReference>
<evidence type="ECO:0000256" key="2">
    <source>
        <dbReference type="ARBA" id="ARBA00022490"/>
    </source>
</evidence>
<evidence type="ECO:0000256" key="3">
    <source>
        <dbReference type="ARBA" id="ARBA00023012"/>
    </source>
</evidence>
<evidence type="ECO:0000259" key="8">
    <source>
        <dbReference type="PROSITE" id="PS50110"/>
    </source>
</evidence>
<keyword evidence="3" id="KW-0902">Two-component regulatory system</keyword>
<feature type="domain" description="Response regulatory" evidence="8">
    <location>
        <begin position="2"/>
        <end position="117"/>
    </location>
</feature>
<dbReference type="Proteomes" id="UP001198151">
    <property type="component" value="Unassembled WGS sequence"/>
</dbReference>
<feature type="domain" description="HTH LytTR-type" evidence="9">
    <location>
        <begin position="142"/>
        <end position="226"/>
    </location>
</feature>
<dbReference type="Pfam" id="PF04397">
    <property type="entry name" value="LytTR"/>
    <property type="match status" value="1"/>
</dbReference>
<gene>
    <name evidence="10" type="ORF">LKD70_02690</name>
</gene>
<keyword evidence="4" id="KW-0010">Activator</keyword>
<evidence type="ECO:0000256" key="4">
    <source>
        <dbReference type="ARBA" id="ARBA00023159"/>
    </source>
</evidence>
<evidence type="ECO:0000259" key="9">
    <source>
        <dbReference type="PROSITE" id="PS50930"/>
    </source>
</evidence>
<evidence type="ECO:0000256" key="6">
    <source>
        <dbReference type="ARBA" id="ARBA00037164"/>
    </source>
</evidence>
<sequence length="231" mass="26418">MRLILCDDDASFLSMLSARIRDGFSRDAEIRTCTDGNALMEEISAAPADAVFLDIDMPDADGFSLAEQIRKKTPGCMVVFCTCHNELVYESFEYEPLWFLCKDRLENSLGPVLAKIEERTRAAQKEYIVRAGSMLRRVSCEDILYVDVQKHKVRLHLKNETVEFRGRLSDAEENLPERDFVKINSGNIVNLKWVSSIRGSEIILENAETLAVSRSARRMVRDAFYSYLEEM</sequence>
<dbReference type="GO" id="GO:0003677">
    <property type="term" value="F:DNA binding"/>
    <property type="evidence" value="ECO:0007669"/>
    <property type="project" value="UniProtKB-KW"/>
</dbReference>
<reference evidence="10 11" key="1">
    <citation type="submission" date="2021-10" db="EMBL/GenBank/DDBJ databases">
        <title>Anaerobic single-cell dispensing facilitates the cultivation of human gut bacteria.</title>
        <authorList>
            <person name="Afrizal A."/>
        </authorList>
    </citation>
    <scope>NUCLEOTIDE SEQUENCE [LARGE SCALE GENOMIC DNA]</scope>
    <source>
        <strain evidence="10 11">CLA-AA-H200</strain>
    </source>
</reference>
<dbReference type="RefSeq" id="WP_227706517.1">
    <property type="nucleotide sequence ID" value="NZ_JAJEQX010000003.1"/>
</dbReference>
<evidence type="ECO:0000256" key="7">
    <source>
        <dbReference type="PROSITE-ProRule" id="PRU00169"/>
    </source>
</evidence>